<dbReference type="EMBL" id="MSFK01000034">
    <property type="protein sequence ID" value="PWY72255.1"/>
    <property type="molecule type" value="Genomic_DNA"/>
</dbReference>
<reference evidence="2 3" key="1">
    <citation type="submission" date="2016-12" db="EMBL/GenBank/DDBJ databases">
        <title>The genomes of Aspergillus section Nigri reveals drivers in fungal speciation.</title>
        <authorList>
            <consortium name="DOE Joint Genome Institute"/>
            <person name="Vesth T.C."/>
            <person name="Nybo J."/>
            <person name="Theobald S."/>
            <person name="Brandl J."/>
            <person name="Frisvad J.C."/>
            <person name="Nielsen K.F."/>
            <person name="Lyhne E.K."/>
            <person name="Kogle M.E."/>
            <person name="Kuo A."/>
            <person name="Riley R."/>
            <person name="Clum A."/>
            <person name="Nolan M."/>
            <person name="Lipzen A."/>
            <person name="Salamov A."/>
            <person name="Henrissat B."/>
            <person name="Wiebenga A."/>
            <person name="De Vries R.P."/>
            <person name="Grigoriev I.V."/>
            <person name="Mortensen U.H."/>
            <person name="Andersen M.R."/>
            <person name="Baker S.E."/>
        </authorList>
    </citation>
    <scope>NUCLEOTIDE SEQUENCE [LARGE SCALE GENOMIC DNA]</scope>
    <source>
        <strain evidence="2 3">CBS 115572</strain>
    </source>
</reference>
<feature type="region of interest" description="Disordered" evidence="1">
    <location>
        <begin position="1"/>
        <end position="48"/>
    </location>
</feature>
<comment type="caution">
    <text evidence="2">The sequence shown here is derived from an EMBL/GenBank/DDBJ whole genome shotgun (WGS) entry which is preliminary data.</text>
</comment>
<name>A0A317VE69_9EURO</name>
<dbReference type="AlphaFoldDB" id="A0A317VE69"/>
<feature type="compositionally biased region" description="Basic and acidic residues" evidence="1">
    <location>
        <begin position="1"/>
        <end position="10"/>
    </location>
</feature>
<dbReference type="Proteomes" id="UP000246702">
    <property type="component" value="Unassembled WGS sequence"/>
</dbReference>
<keyword evidence="3" id="KW-1185">Reference proteome</keyword>
<dbReference type="OrthoDB" id="10346010at2759"/>
<evidence type="ECO:0000313" key="3">
    <source>
        <dbReference type="Proteomes" id="UP000246702"/>
    </source>
</evidence>
<gene>
    <name evidence="2" type="ORF">BO94DRAFT_254248</name>
</gene>
<organism evidence="2 3">
    <name type="scientific">Aspergillus sclerotioniger CBS 115572</name>
    <dbReference type="NCBI Taxonomy" id="1450535"/>
    <lineage>
        <taxon>Eukaryota</taxon>
        <taxon>Fungi</taxon>
        <taxon>Dikarya</taxon>
        <taxon>Ascomycota</taxon>
        <taxon>Pezizomycotina</taxon>
        <taxon>Eurotiomycetes</taxon>
        <taxon>Eurotiomycetidae</taxon>
        <taxon>Eurotiales</taxon>
        <taxon>Aspergillaceae</taxon>
        <taxon>Aspergillus</taxon>
        <taxon>Aspergillus subgen. Circumdati</taxon>
    </lineage>
</organism>
<evidence type="ECO:0000313" key="2">
    <source>
        <dbReference type="EMBL" id="PWY72255.1"/>
    </source>
</evidence>
<dbReference type="GeneID" id="37108597"/>
<evidence type="ECO:0000256" key="1">
    <source>
        <dbReference type="SAM" id="MobiDB-lite"/>
    </source>
</evidence>
<protein>
    <submittedName>
        <fullName evidence="2">Uncharacterized protein</fullName>
    </submittedName>
</protein>
<accession>A0A317VE69</accession>
<sequence>MASRILKSDTRPALTRPAALFRQSNPGRRIGSSDPHFRPCSGPTQSTPQSVCISWKDVMKLAGSGTMRPFGPDDQMPVGRDRRPIPWGWSIEQFRAISSTCVRAMHRFPRLAHGAKEGAIVQNLPYIPILPSMIDHFRSRLNFLRSERVLHSSSDSATPFRISWSTFTAVEKGQSSKTRFEKKGNPACSYPFYSFFAPSCSRSLVNLDGY</sequence>
<dbReference type="RefSeq" id="XP_025463208.1">
    <property type="nucleotide sequence ID" value="XM_025606454.1"/>
</dbReference>
<proteinExistence type="predicted"/>